<keyword evidence="5 9" id="KW-1133">Transmembrane helix</keyword>
<sequence>MVLPLVIAVLAVAASSTPLLDRVLGRAAGWPLAAVFAVLFGVVAAQAPLVLAGGVVEFSRPWMPAIGVGFHLVLDATAWLFCMLVLGVGALVMAYSARYFPSGSRTGFYLLMTAFAAAMLGLVLADDVVLLFVFWELTTICSFYLIGLSGPAAHRPAVRTFLLTALGGLALLTAAVLLMVRTGTSRVSTILTDTTWTTDPVFTSVVALLLVVAVFTKSAQFPFHYWLPDAMAASTPVSAYLHAAAMVKAGIYVLMRFSPAFGSVPVWNAMLIGFGLLTAVIGALFALRRHDLKELLAYSTVSQLGFLVAVIGVGTPAALAAAAVHTLAHALFKAALFMLVGVIDTHNGTRDIRELRGLRGRMPVTAALTVLAAASMAGIPPLLGFVSKESVFAALLDAPGAAWTGVAAAAVAVAAAGLTVAYAVRIVLGAFGGPTGQGPREEPSAAFLSAPALAALGGLGLGLAAPLLSPVVDRVAEDSTHRRVASDLALWHGFTPELLMSALAVSIGAFLAWRGAHVHRLLSRRPLPVAGITVFEALHRGVIASGVRVGAITRTDSPGAHLAVPLVVVGVLAAAVLSSAPVLPPLPSAATRPLDWLLVALTVVSVAGAVTRASRLAALVLVGAAGFTVALWFFFLGAFDVALTQLLVEVLTVVVAVLVLRRLPRRFHPVSRGRKGIAALIALVAGVSAALAAYALTGRRDISTAAQYFLDEAENETGGTNVVNTILVDFRALDTLGELTVLGVAGLVIISVLNSSGLTPGRLPSTVRSFTGTAVHPAGDNSLLVRTVGRLLIPLLVIWSVYLLLRGHNEPGGGFISALVGGSGFALAYLMAPDAARAPVRWPYPLLIAVGILIAVATGFAGYADGSFLRPLHADIWLPGGGFHFTTALVFDVGVYLAVVGVLLTALNRLGTEDDIVPGPQADLLPSAPSQAASETAAPTDPVTGGTR</sequence>
<keyword evidence="6 9" id="KW-0472">Membrane</keyword>
<feature type="transmembrane region" description="Helical" evidence="9">
    <location>
        <begin position="618"/>
        <end position="639"/>
    </location>
</feature>
<evidence type="ECO:0000256" key="4">
    <source>
        <dbReference type="ARBA" id="ARBA00022692"/>
    </source>
</evidence>
<gene>
    <name evidence="14" type="primary">phaA/B</name>
    <name evidence="14" type="ORF">Nans01_21670</name>
</gene>
<dbReference type="PRINTS" id="PR01434">
    <property type="entry name" value="NADHDHGNASE5"/>
</dbReference>
<evidence type="ECO:0000259" key="12">
    <source>
        <dbReference type="Pfam" id="PF13244"/>
    </source>
</evidence>
<evidence type="ECO:0000256" key="8">
    <source>
        <dbReference type="SAM" id="MobiDB-lite"/>
    </source>
</evidence>
<feature type="transmembrane region" description="Helical" evidence="9">
    <location>
        <begin position="32"/>
        <end position="56"/>
    </location>
</feature>
<proteinExistence type="predicted"/>
<feature type="transmembrane region" description="Helical" evidence="9">
    <location>
        <begin position="403"/>
        <end position="424"/>
    </location>
</feature>
<dbReference type="AlphaFoldDB" id="A0A9W6P633"/>
<feature type="transmembrane region" description="Helical" evidence="9">
    <location>
        <begin position="562"/>
        <end position="582"/>
    </location>
</feature>
<dbReference type="Pfam" id="PF13244">
    <property type="entry name" value="MbhD"/>
    <property type="match status" value="1"/>
</dbReference>
<feature type="transmembrane region" description="Helical" evidence="9">
    <location>
        <begin position="319"/>
        <end position="343"/>
    </location>
</feature>
<keyword evidence="3" id="KW-1003">Cell membrane</keyword>
<evidence type="ECO:0000313" key="15">
    <source>
        <dbReference type="Proteomes" id="UP001165092"/>
    </source>
</evidence>
<dbReference type="Proteomes" id="UP001165092">
    <property type="component" value="Unassembled WGS sequence"/>
</dbReference>
<evidence type="ECO:0000256" key="6">
    <source>
        <dbReference type="ARBA" id="ARBA00023136"/>
    </source>
</evidence>
<feature type="domain" description="Na+/H+ antiporter MnhB subunit-related protein" evidence="11">
    <location>
        <begin position="785"/>
        <end position="905"/>
    </location>
</feature>
<dbReference type="RefSeq" id="WP_285759089.1">
    <property type="nucleotide sequence ID" value="NZ_BSQG01000003.1"/>
</dbReference>
<dbReference type="PANTHER" id="PTHR43373">
    <property type="entry name" value="NA(+)/H(+) ANTIPORTER SUBUNIT"/>
    <property type="match status" value="1"/>
</dbReference>
<evidence type="ECO:0000259" key="10">
    <source>
        <dbReference type="Pfam" id="PF00361"/>
    </source>
</evidence>
<evidence type="ECO:0000256" key="5">
    <source>
        <dbReference type="ARBA" id="ARBA00022989"/>
    </source>
</evidence>
<feature type="domain" description="NADH:quinone oxidoreductase/Mrp antiporter transmembrane" evidence="10">
    <location>
        <begin position="125"/>
        <end position="399"/>
    </location>
</feature>
<feature type="transmembrane region" description="Helical" evidence="9">
    <location>
        <begin position="844"/>
        <end position="863"/>
    </location>
</feature>
<feature type="domain" description="MrpA C-terminal/MbhD" evidence="12">
    <location>
        <begin position="601"/>
        <end position="665"/>
    </location>
</feature>
<organism evidence="14 15">
    <name type="scientific">Nocardiopsis ansamitocini</name>
    <dbReference type="NCBI Taxonomy" id="1670832"/>
    <lineage>
        <taxon>Bacteria</taxon>
        <taxon>Bacillati</taxon>
        <taxon>Actinomycetota</taxon>
        <taxon>Actinomycetes</taxon>
        <taxon>Streptosporangiales</taxon>
        <taxon>Nocardiopsidaceae</taxon>
        <taxon>Nocardiopsis</taxon>
    </lineage>
</organism>
<feature type="transmembrane region" description="Helical" evidence="9">
    <location>
        <begin position="788"/>
        <end position="805"/>
    </location>
</feature>
<feature type="transmembrane region" description="Helical" evidence="9">
    <location>
        <begin position="488"/>
        <end position="513"/>
    </location>
</feature>
<feature type="transmembrane region" description="Helical" evidence="9">
    <location>
        <begin position="645"/>
        <end position="664"/>
    </location>
</feature>
<evidence type="ECO:0000313" key="14">
    <source>
        <dbReference type="EMBL" id="GLU47816.1"/>
    </source>
</evidence>
<evidence type="ECO:0000259" key="11">
    <source>
        <dbReference type="Pfam" id="PF04039"/>
    </source>
</evidence>
<dbReference type="Pfam" id="PF00361">
    <property type="entry name" value="Proton_antipo_M"/>
    <property type="match status" value="1"/>
</dbReference>
<comment type="caution">
    <text evidence="14">The sequence shown here is derived from an EMBL/GenBank/DDBJ whole genome shotgun (WGS) entry which is preliminary data.</text>
</comment>
<dbReference type="InterPro" id="IPR007182">
    <property type="entry name" value="MnhB"/>
</dbReference>
<feature type="domain" description="MrpA C-terminal/MbhE" evidence="13">
    <location>
        <begin position="676"/>
        <end position="753"/>
    </location>
</feature>
<feature type="transmembrane region" description="Helical" evidence="9">
    <location>
        <begin position="200"/>
        <end position="216"/>
    </location>
</feature>
<feature type="region of interest" description="Disordered" evidence="8">
    <location>
        <begin position="918"/>
        <end position="948"/>
    </location>
</feature>
<dbReference type="InterPro" id="IPR046806">
    <property type="entry name" value="MrpA_C/MbhE"/>
</dbReference>
<evidence type="ECO:0000256" key="2">
    <source>
        <dbReference type="ARBA" id="ARBA00022448"/>
    </source>
</evidence>
<evidence type="ECO:0000256" key="3">
    <source>
        <dbReference type="ARBA" id="ARBA00022475"/>
    </source>
</evidence>
<feature type="transmembrane region" description="Helical" evidence="9">
    <location>
        <begin position="364"/>
        <end position="383"/>
    </location>
</feature>
<keyword evidence="2" id="KW-0813">Transport</keyword>
<dbReference type="InterPro" id="IPR025383">
    <property type="entry name" value="MrpA_C/MbhD"/>
</dbReference>
<dbReference type="GO" id="GO:0005886">
    <property type="term" value="C:plasma membrane"/>
    <property type="evidence" value="ECO:0007669"/>
    <property type="project" value="UniProtKB-SubCell"/>
</dbReference>
<feature type="transmembrane region" description="Helical" evidence="9">
    <location>
        <begin position="739"/>
        <end position="758"/>
    </location>
</feature>
<evidence type="ECO:0000259" key="13">
    <source>
        <dbReference type="Pfam" id="PF20501"/>
    </source>
</evidence>
<feature type="transmembrane region" description="Helical" evidence="9">
    <location>
        <begin position="76"/>
        <end position="95"/>
    </location>
</feature>
<evidence type="ECO:0000256" key="7">
    <source>
        <dbReference type="RuleBase" id="RU000320"/>
    </source>
</evidence>
<feature type="transmembrane region" description="Helical" evidence="9">
    <location>
        <begin position="676"/>
        <end position="696"/>
    </location>
</feature>
<keyword evidence="4 7" id="KW-0812">Transmembrane</keyword>
<evidence type="ECO:0000256" key="1">
    <source>
        <dbReference type="ARBA" id="ARBA00004651"/>
    </source>
</evidence>
<feature type="transmembrane region" description="Helical" evidence="9">
    <location>
        <begin position="267"/>
        <end position="288"/>
    </location>
</feature>
<keyword evidence="15" id="KW-1185">Reference proteome</keyword>
<dbReference type="Pfam" id="PF20501">
    <property type="entry name" value="MbhE"/>
    <property type="match status" value="1"/>
</dbReference>
<feature type="transmembrane region" description="Helical" evidence="9">
    <location>
        <begin position="811"/>
        <end position="832"/>
    </location>
</feature>
<dbReference type="InterPro" id="IPR001750">
    <property type="entry name" value="ND/Mrp_TM"/>
</dbReference>
<evidence type="ECO:0000256" key="9">
    <source>
        <dbReference type="SAM" id="Phobius"/>
    </source>
</evidence>
<feature type="transmembrane region" description="Helical" evidence="9">
    <location>
        <begin position="445"/>
        <end position="468"/>
    </location>
</feature>
<feature type="transmembrane region" description="Helical" evidence="9">
    <location>
        <begin position="295"/>
        <end position="313"/>
    </location>
</feature>
<comment type="subcellular location">
    <subcellularLocation>
        <location evidence="1">Cell membrane</location>
        <topology evidence="1">Multi-pass membrane protein</topology>
    </subcellularLocation>
    <subcellularLocation>
        <location evidence="7">Membrane</location>
        <topology evidence="7">Multi-pass membrane protein</topology>
    </subcellularLocation>
</comment>
<accession>A0A9W6P633</accession>
<feature type="transmembrane region" description="Helical" evidence="9">
    <location>
        <begin position="160"/>
        <end position="180"/>
    </location>
</feature>
<feature type="transmembrane region" description="Helical" evidence="9">
    <location>
        <begin position="883"/>
        <end position="907"/>
    </location>
</feature>
<feature type="transmembrane region" description="Helical" evidence="9">
    <location>
        <begin position="594"/>
        <end position="611"/>
    </location>
</feature>
<dbReference type="NCBIfam" id="NF009290">
    <property type="entry name" value="PRK12650.1"/>
    <property type="match status" value="1"/>
</dbReference>
<name>A0A9W6P633_9ACTN</name>
<protein>
    <submittedName>
        <fullName evidence="14">Monovalent cation/H+ antiporter subunit A</fullName>
    </submittedName>
</protein>
<reference evidence="14" key="1">
    <citation type="submission" date="2023-02" db="EMBL/GenBank/DDBJ databases">
        <title>Nocardiopsis ansamitocini NBRC 112285.</title>
        <authorList>
            <person name="Ichikawa N."/>
            <person name="Sato H."/>
            <person name="Tonouchi N."/>
        </authorList>
    </citation>
    <scope>NUCLEOTIDE SEQUENCE</scope>
    <source>
        <strain evidence="14">NBRC 112285</strain>
    </source>
</reference>
<feature type="transmembrane region" description="Helical" evidence="9">
    <location>
        <begin position="6"/>
        <end position="25"/>
    </location>
</feature>
<feature type="transmembrane region" description="Helical" evidence="9">
    <location>
        <begin position="130"/>
        <end position="148"/>
    </location>
</feature>
<dbReference type="Pfam" id="PF04039">
    <property type="entry name" value="MnhB"/>
    <property type="match status" value="1"/>
</dbReference>
<dbReference type="InterPro" id="IPR050616">
    <property type="entry name" value="CPA3_Na-H_Antiporter_A"/>
</dbReference>
<dbReference type="PANTHER" id="PTHR43373:SF1">
    <property type="entry name" value="NA(+)_H(+) ANTIPORTER SUBUNIT A"/>
    <property type="match status" value="1"/>
</dbReference>
<dbReference type="EMBL" id="BSQG01000003">
    <property type="protein sequence ID" value="GLU47816.1"/>
    <property type="molecule type" value="Genomic_DNA"/>
</dbReference>
<feature type="transmembrane region" description="Helical" evidence="9">
    <location>
        <begin position="107"/>
        <end position="124"/>
    </location>
</feature>